<dbReference type="GO" id="GO:0008410">
    <property type="term" value="F:CoA-transferase activity"/>
    <property type="evidence" value="ECO:0007669"/>
    <property type="project" value="InterPro"/>
</dbReference>
<dbReference type="AlphaFoldDB" id="A0A239KUL9"/>
<dbReference type="PANTHER" id="PTHR13707">
    <property type="entry name" value="KETOACID-COENZYME A TRANSFERASE"/>
    <property type="match status" value="1"/>
</dbReference>
<protein>
    <submittedName>
        <fullName evidence="3">3-oxoacid CoA-transferase subunit B/3-oxoadipate CoA-transferase, beta subunit</fullName>
    </submittedName>
</protein>
<name>A0A239KUL9_9ACTN</name>
<comment type="similarity">
    <text evidence="1">Belongs to the 3-oxoacid CoA-transferase subunit B family.</text>
</comment>
<dbReference type="SMART" id="SM00882">
    <property type="entry name" value="CoA_trans"/>
    <property type="match status" value="1"/>
</dbReference>
<sequence length="219" mass="22980">MTTAQQGLTRAELARRVADDLVDGWCVNVGIGVPLLLPEQATPGREIVYHCEHGLLGVGPAPQGAPDPDVTDAGKNPVTLVEGAASFDSSLSFAIARGGRLDLCVLGALQVGENGDLANWLVPGGNPGVGGAMDLVAGARRVWVMMTHLDKQGRPKLRKRCSFPLTGPGVVDRVYTDLAVFEFVDGVLTLRECAPGVTPERIAALTEAAYSVDLRGESI</sequence>
<keyword evidence="2 3" id="KW-0808">Transferase</keyword>
<dbReference type="Gene3D" id="3.40.1080.10">
    <property type="entry name" value="Glutaconate Coenzyme A-transferase"/>
    <property type="match status" value="1"/>
</dbReference>
<keyword evidence="4" id="KW-1185">Reference proteome</keyword>
<accession>A0A239KUL9</accession>
<organism evidence="3 4">
    <name type="scientific">Actinacidiphila glaucinigra</name>
    <dbReference type="NCBI Taxonomy" id="235986"/>
    <lineage>
        <taxon>Bacteria</taxon>
        <taxon>Bacillati</taxon>
        <taxon>Actinomycetota</taxon>
        <taxon>Actinomycetes</taxon>
        <taxon>Kitasatosporales</taxon>
        <taxon>Streptomycetaceae</taxon>
        <taxon>Actinacidiphila</taxon>
    </lineage>
</organism>
<dbReference type="Pfam" id="PF01144">
    <property type="entry name" value="CoA_trans"/>
    <property type="match status" value="1"/>
</dbReference>
<dbReference type="InterPro" id="IPR037171">
    <property type="entry name" value="NagB/RpiA_transferase-like"/>
</dbReference>
<evidence type="ECO:0000313" key="4">
    <source>
        <dbReference type="Proteomes" id="UP000198280"/>
    </source>
</evidence>
<dbReference type="PANTHER" id="PTHR13707:SF57">
    <property type="entry name" value="SUCCINYL-COA:3-KETOACID COENZYME A TRANSFERASE SUBUNIT B-RELATED"/>
    <property type="match status" value="1"/>
</dbReference>
<dbReference type="SUPFAM" id="SSF100950">
    <property type="entry name" value="NagB/RpiA/CoA transferase-like"/>
    <property type="match status" value="1"/>
</dbReference>
<dbReference type="OrthoDB" id="3369756at2"/>
<dbReference type="InterPro" id="IPR012791">
    <property type="entry name" value="3-oxoacid_CoA-transf_B"/>
</dbReference>
<dbReference type="Proteomes" id="UP000198280">
    <property type="component" value="Unassembled WGS sequence"/>
</dbReference>
<evidence type="ECO:0000313" key="3">
    <source>
        <dbReference type="EMBL" id="SNT21358.1"/>
    </source>
</evidence>
<dbReference type="EMBL" id="FZOF01000017">
    <property type="protein sequence ID" value="SNT21358.1"/>
    <property type="molecule type" value="Genomic_DNA"/>
</dbReference>
<evidence type="ECO:0000256" key="1">
    <source>
        <dbReference type="ARBA" id="ARBA00007047"/>
    </source>
</evidence>
<reference evidence="3 4" key="1">
    <citation type="submission" date="2017-06" db="EMBL/GenBank/DDBJ databases">
        <authorList>
            <person name="Kim H.J."/>
            <person name="Triplett B.A."/>
        </authorList>
    </citation>
    <scope>NUCLEOTIDE SEQUENCE [LARGE SCALE GENOMIC DNA]</scope>
    <source>
        <strain evidence="3 4">CGMCC 4.1858</strain>
    </source>
</reference>
<dbReference type="InterPro" id="IPR004165">
    <property type="entry name" value="CoA_trans_fam_I"/>
</dbReference>
<evidence type="ECO:0000256" key="2">
    <source>
        <dbReference type="ARBA" id="ARBA00022679"/>
    </source>
</evidence>
<dbReference type="NCBIfam" id="TIGR02428">
    <property type="entry name" value="pcaJ_scoB_fam"/>
    <property type="match status" value="1"/>
</dbReference>
<dbReference type="RefSeq" id="WP_089226582.1">
    <property type="nucleotide sequence ID" value="NZ_FZOF01000017.1"/>
</dbReference>
<proteinExistence type="inferred from homology"/>
<gene>
    <name evidence="3" type="ORF">SAMN05216252_11717</name>
</gene>